<dbReference type="Pfam" id="PF00350">
    <property type="entry name" value="Dynamin_N"/>
    <property type="match status" value="1"/>
</dbReference>
<feature type="coiled-coil region" evidence="1">
    <location>
        <begin position="998"/>
        <end position="1025"/>
    </location>
</feature>
<reference evidence="5" key="2">
    <citation type="submission" date="2025-08" db="UniProtKB">
        <authorList>
            <consortium name="RefSeq"/>
        </authorList>
    </citation>
    <scope>IDENTIFICATION</scope>
</reference>
<feature type="region of interest" description="Disordered" evidence="2">
    <location>
        <begin position="394"/>
        <end position="421"/>
    </location>
</feature>
<dbReference type="SUPFAM" id="SSF52540">
    <property type="entry name" value="P-loop containing nucleoside triphosphate hydrolases"/>
    <property type="match status" value="1"/>
</dbReference>
<dbReference type="PANTHER" id="PTHR36681">
    <property type="entry name" value="NUCLEAR GTPASE, GERMINAL CENTER-ASSOCIATED, TANDEM DUPLICATE 3"/>
    <property type="match status" value="1"/>
</dbReference>
<dbReference type="InterPro" id="IPR045063">
    <property type="entry name" value="Dynamin_N"/>
</dbReference>
<dbReference type="AlphaFoldDB" id="A0AAJ8E0H9"/>
<gene>
    <name evidence="5" type="ORF">An18g03710</name>
</gene>
<evidence type="ECO:0008006" key="6">
    <source>
        <dbReference type="Google" id="ProtNLM"/>
    </source>
</evidence>
<reference evidence="5" key="1">
    <citation type="submission" date="2025-02" db="EMBL/GenBank/DDBJ databases">
        <authorList>
            <consortium name="NCBI Genome Project"/>
        </authorList>
    </citation>
    <scope>NUCLEOTIDE SEQUENCE</scope>
</reference>
<evidence type="ECO:0000313" key="5">
    <source>
        <dbReference type="RefSeq" id="XP_059602913.1"/>
    </source>
</evidence>
<evidence type="ECO:0000259" key="4">
    <source>
        <dbReference type="Pfam" id="PF24564"/>
    </source>
</evidence>
<evidence type="ECO:0000256" key="2">
    <source>
        <dbReference type="SAM" id="MobiDB-lite"/>
    </source>
</evidence>
<organism evidence="5">
    <name type="scientific">Aspergillus niger</name>
    <dbReference type="NCBI Taxonomy" id="5061"/>
    <lineage>
        <taxon>Eukaryota</taxon>
        <taxon>Fungi</taxon>
        <taxon>Dikarya</taxon>
        <taxon>Ascomycota</taxon>
        <taxon>Pezizomycotina</taxon>
        <taxon>Eurotiomycetes</taxon>
        <taxon>Eurotiomycetidae</taxon>
        <taxon>Eurotiales</taxon>
        <taxon>Aspergillaceae</taxon>
        <taxon>Aspergillus</taxon>
        <taxon>Aspergillus subgen. Circumdati</taxon>
    </lineage>
</organism>
<feature type="domain" description="DUF7605" evidence="4">
    <location>
        <begin position="813"/>
        <end position="988"/>
    </location>
</feature>
<name>A0AAJ8E0H9_ASPNG</name>
<evidence type="ECO:0000259" key="3">
    <source>
        <dbReference type="Pfam" id="PF00350"/>
    </source>
</evidence>
<dbReference type="Pfam" id="PF24564">
    <property type="entry name" value="DUF7605"/>
    <property type="match status" value="1"/>
</dbReference>
<proteinExistence type="predicted"/>
<dbReference type="VEuPathDB" id="FungiDB:An18g03710"/>
<protein>
    <recommendedName>
        <fullName evidence="6">Nuclear GTPase SLIP-GC</fullName>
    </recommendedName>
</protein>
<dbReference type="GeneID" id="4989935"/>
<evidence type="ECO:0000256" key="1">
    <source>
        <dbReference type="SAM" id="Coils"/>
    </source>
</evidence>
<keyword evidence="1" id="KW-0175">Coiled coil</keyword>
<dbReference type="RefSeq" id="XP_059602913.1">
    <property type="nucleotide sequence ID" value="XM_059745735.1"/>
</dbReference>
<dbReference type="Gene3D" id="3.40.50.300">
    <property type="entry name" value="P-loop containing nucleotide triphosphate hydrolases"/>
    <property type="match status" value="1"/>
</dbReference>
<dbReference type="KEGG" id="ang:An18g03710"/>
<feature type="coiled-coil region" evidence="1">
    <location>
        <begin position="549"/>
        <end position="583"/>
    </location>
</feature>
<dbReference type="PANTHER" id="PTHR36681:SF3">
    <property type="entry name" value="NUCLEAR GTPASE, GERMINAL CENTER-ASSOCIATED, TANDEM DUPLICATE 3"/>
    <property type="match status" value="1"/>
</dbReference>
<feature type="domain" description="Dynamin N-terminal" evidence="3">
    <location>
        <begin position="243"/>
        <end position="495"/>
    </location>
</feature>
<accession>A0AAJ8E0H9</accession>
<dbReference type="InterPro" id="IPR027417">
    <property type="entry name" value="P-loop_NTPase"/>
</dbReference>
<sequence>MEGGARPSSVFPRNQDQVLKRAELHFVTEQTARHERSWEGKVDKPACPNFNAIWAYATPNMRRLYIDCVKYVETKGWHCMYADYECSLKALYEEYYARTDQRAAEMTSCVDFADFKVFVDSIDSESNFPQNAVSKEESGDNDVVPDLMLVDQAGREPETEMEAAPSDVDVPMTDPAEQSLECGIKDADSQEIIALENAVAKGADVLKELHAVFAGSTAFGTETDRKAEIERIQKYACTEKVIIGVVGSTGAGKSSLINAVLDEKAVLSTDCMRASTAVATEISYNYRSTKYRAEIEFIKHIEWERELEVLFAELQDHQEEVTRGAIPKNSDAAVALDKIQAVYPTMTADNILNTSAADLMANRRVTDLLGTTKAFEGSDPRAFSMKLKSYIDSKGKRGRSKKSARSQDAAEHPDSASDTDTANQGIGLWPLVRVVRIYTKAPALATGAVLVDLPGIFDSNAARVAVAEDYMRRCSAHWIVAPINRAVDDKVARDLLGKNYKLQMQMDCAFNDMTFICTKTDDIVPTEVIQSLGLDLPAFNEVQQLPARVELMMGEIDALEEAKKKISTQLDLIETEIEDLEERLNDEFGCDVLEITPKRKKPHGHEPSETPTVHEASATELSEVDKLKNQFLKLKVERKALRSQRKHINQQMENKEAELQKLEDGKKEMEHAVLSSCIEARNRFSKCQIKRGFALEIQSLDQEIADDDSENPVQAPVCKEDSSRRFLTQLNELFQSMTLWYSVRSAADVSEQRVKELEAGFECALDALDEDMGAHKNRFNRTVRDIFQQNILNKLTNGTGGASRHAILQFPEAVSRWNEGLRWNTYKAICRRRGVYRTTPIQDWNRDLARPMFDKIAAAWRRYIYDRKSLNESNVNRTFNELLPHAMRTMTDDLEVVLGRFHKKAIDSVEQDVSDETKKRLQSTLVACQQSMRQRFWEMRKSTTLEQKRISRAFAEAIAERLEDTYRACASETGLGSWKRSRALMQQVADDHAKEVLRGSTEHAKHELEELLDSQEAEVDQIIQSRLRRISRDYHGALIAPQIQLCTEEQARIKREVAKIVERAEAELQLGHLLGGVRSS</sequence>
<dbReference type="InterPro" id="IPR056024">
    <property type="entry name" value="DUF7605"/>
</dbReference>
<feature type="coiled-coil region" evidence="1">
    <location>
        <begin position="624"/>
        <end position="672"/>
    </location>
</feature>